<keyword evidence="5" id="KW-0472">Membrane</keyword>
<dbReference type="PRINTS" id="PR00081">
    <property type="entry name" value="GDHRDH"/>
</dbReference>
<keyword evidence="5" id="KW-1133">Transmembrane helix</keyword>
<keyword evidence="2" id="KW-0521">NADP</keyword>
<evidence type="ECO:0000256" key="5">
    <source>
        <dbReference type="SAM" id="Phobius"/>
    </source>
</evidence>
<reference evidence="6" key="1">
    <citation type="journal article" date="2020" name="Stud. Mycol.">
        <title>101 Dothideomycetes genomes: a test case for predicting lifestyles and emergence of pathogens.</title>
        <authorList>
            <person name="Haridas S."/>
            <person name="Albert R."/>
            <person name="Binder M."/>
            <person name="Bloem J."/>
            <person name="Labutti K."/>
            <person name="Salamov A."/>
            <person name="Andreopoulos B."/>
            <person name="Baker S."/>
            <person name="Barry K."/>
            <person name="Bills G."/>
            <person name="Bluhm B."/>
            <person name="Cannon C."/>
            <person name="Castanera R."/>
            <person name="Culley D."/>
            <person name="Daum C."/>
            <person name="Ezra D."/>
            <person name="Gonzalez J."/>
            <person name="Henrissat B."/>
            <person name="Kuo A."/>
            <person name="Liang C."/>
            <person name="Lipzen A."/>
            <person name="Lutzoni F."/>
            <person name="Magnuson J."/>
            <person name="Mondo S."/>
            <person name="Nolan M."/>
            <person name="Ohm R."/>
            <person name="Pangilinan J."/>
            <person name="Park H.-J."/>
            <person name="Ramirez L."/>
            <person name="Alfaro M."/>
            <person name="Sun H."/>
            <person name="Tritt A."/>
            <person name="Yoshinaga Y."/>
            <person name="Zwiers L.-H."/>
            <person name="Turgeon B."/>
            <person name="Goodwin S."/>
            <person name="Spatafora J."/>
            <person name="Crous P."/>
            <person name="Grigoriev I."/>
        </authorList>
    </citation>
    <scope>NUCLEOTIDE SEQUENCE</scope>
    <source>
        <strain evidence="6">CBS 269.34</strain>
    </source>
</reference>
<sequence>MDFHKPVNPSNLFSAERLVVVITGGGSGIGLAIAAALHQNGAKRIYLLGRRREVLDEAVKTLTSSPAAPRATSDDVATIVPVPCDITSPGSIKAAVAQVESTDGYVDVLVNSAGMIGPKHLDFYEQDSIEGLRDVMLRDWDLWETTMATNTSSVIGVSAAFLPLLEAANRRRGWETGKLTRARTQTLSKKEEDPQAKVDGDDQRLAHIITIASVGSFMRKATAGLAYNASKAAAAHLGKMMATMFAEWGIRSNVVAPGPYPSDMTTKMATAFPPSELPAGRMGSETDLAGLILFLVGKGGAYINGTVQVTDGGRLGVFPSTY</sequence>
<dbReference type="PANTHER" id="PTHR43618:SF18">
    <property type="entry name" value="SHORT CHAIN DEHYDROGENASE_REDUCTASE FAMILY (AFU_ORTHOLOGUE AFUA_5G12480)"/>
    <property type="match status" value="1"/>
</dbReference>
<dbReference type="Pfam" id="PF00106">
    <property type="entry name" value="adh_short"/>
    <property type="match status" value="1"/>
</dbReference>
<evidence type="ECO:0000256" key="1">
    <source>
        <dbReference type="ARBA" id="ARBA00006484"/>
    </source>
</evidence>
<dbReference type="CDD" id="cd05233">
    <property type="entry name" value="SDR_c"/>
    <property type="match status" value="1"/>
</dbReference>
<evidence type="ECO:0000256" key="2">
    <source>
        <dbReference type="ARBA" id="ARBA00022857"/>
    </source>
</evidence>
<keyword evidence="3" id="KW-0560">Oxidoreductase</keyword>
<feature type="transmembrane region" description="Helical" evidence="5">
    <location>
        <begin position="18"/>
        <end position="37"/>
    </location>
</feature>
<evidence type="ECO:0000256" key="4">
    <source>
        <dbReference type="RuleBase" id="RU000363"/>
    </source>
</evidence>
<dbReference type="Proteomes" id="UP000799750">
    <property type="component" value="Unassembled WGS sequence"/>
</dbReference>
<dbReference type="InterPro" id="IPR002347">
    <property type="entry name" value="SDR_fam"/>
</dbReference>
<dbReference type="Pfam" id="PF13561">
    <property type="entry name" value="adh_short_C2"/>
    <property type="match status" value="1"/>
</dbReference>
<protein>
    <submittedName>
        <fullName evidence="6">NAD(P)-binding protein</fullName>
    </submittedName>
</protein>
<dbReference type="GO" id="GO:0016491">
    <property type="term" value="F:oxidoreductase activity"/>
    <property type="evidence" value="ECO:0007669"/>
    <property type="project" value="UniProtKB-KW"/>
</dbReference>
<evidence type="ECO:0000256" key="3">
    <source>
        <dbReference type="ARBA" id="ARBA00023002"/>
    </source>
</evidence>
<evidence type="ECO:0000313" key="6">
    <source>
        <dbReference type="EMBL" id="KAF2495798.1"/>
    </source>
</evidence>
<dbReference type="Gene3D" id="3.40.50.720">
    <property type="entry name" value="NAD(P)-binding Rossmann-like Domain"/>
    <property type="match status" value="1"/>
</dbReference>
<dbReference type="PROSITE" id="PS00061">
    <property type="entry name" value="ADH_SHORT"/>
    <property type="match status" value="1"/>
</dbReference>
<proteinExistence type="inferred from homology"/>
<gene>
    <name evidence="6" type="ORF">BU16DRAFT_459729</name>
</gene>
<dbReference type="InterPro" id="IPR052178">
    <property type="entry name" value="Sec_Metab_Biosynth_SDR"/>
</dbReference>
<accession>A0A6A6QTG0</accession>
<keyword evidence="7" id="KW-1185">Reference proteome</keyword>
<keyword evidence="5" id="KW-0812">Transmembrane</keyword>
<organism evidence="6 7">
    <name type="scientific">Lophium mytilinum</name>
    <dbReference type="NCBI Taxonomy" id="390894"/>
    <lineage>
        <taxon>Eukaryota</taxon>
        <taxon>Fungi</taxon>
        <taxon>Dikarya</taxon>
        <taxon>Ascomycota</taxon>
        <taxon>Pezizomycotina</taxon>
        <taxon>Dothideomycetes</taxon>
        <taxon>Pleosporomycetidae</taxon>
        <taxon>Mytilinidiales</taxon>
        <taxon>Mytilinidiaceae</taxon>
        <taxon>Lophium</taxon>
    </lineage>
</organism>
<dbReference type="PRINTS" id="PR00080">
    <property type="entry name" value="SDRFAMILY"/>
</dbReference>
<dbReference type="AlphaFoldDB" id="A0A6A6QTG0"/>
<dbReference type="PANTHER" id="PTHR43618">
    <property type="entry name" value="7-ALPHA-HYDROXYSTEROID DEHYDROGENASE"/>
    <property type="match status" value="1"/>
</dbReference>
<name>A0A6A6QTG0_9PEZI</name>
<dbReference type="InterPro" id="IPR020904">
    <property type="entry name" value="Sc_DH/Rdtase_CS"/>
</dbReference>
<evidence type="ECO:0000313" key="7">
    <source>
        <dbReference type="Proteomes" id="UP000799750"/>
    </source>
</evidence>
<dbReference type="InterPro" id="IPR036291">
    <property type="entry name" value="NAD(P)-bd_dom_sf"/>
</dbReference>
<comment type="similarity">
    <text evidence="1 4">Belongs to the short-chain dehydrogenases/reductases (SDR) family.</text>
</comment>
<dbReference type="EMBL" id="MU004188">
    <property type="protein sequence ID" value="KAF2495798.1"/>
    <property type="molecule type" value="Genomic_DNA"/>
</dbReference>
<dbReference type="OrthoDB" id="2898618at2759"/>
<dbReference type="SUPFAM" id="SSF51735">
    <property type="entry name" value="NAD(P)-binding Rossmann-fold domains"/>
    <property type="match status" value="1"/>
</dbReference>